<accession>A0AAD4ETG0</accession>
<evidence type="ECO:0008006" key="4">
    <source>
        <dbReference type="Google" id="ProtNLM"/>
    </source>
</evidence>
<dbReference type="AlphaFoldDB" id="A0AAD4ETG0"/>
<evidence type="ECO:0000256" key="1">
    <source>
        <dbReference type="SAM" id="MobiDB-lite"/>
    </source>
</evidence>
<reference evidence="2" key="1">
    <citation type="submission" date="2023-02" db="EMBL/GenBank/DDBJ databases">
        <authorList>
            <person name="Palmer J.M."/>
        </authorList>
    </citation>
    <scope>NUCLEOTIDE SEQUENCE</scope>
    <source>
        <strain evidence="2">FW57</strain>
    </source>
</reference>
<feature type="compositionally biased region" description="Low complexity" evidence="1">
    <location>
        <begin position="466"/>
        <end position="483"/>
    </location>
</feature>
<sequence length="722" mass="78773">MSASMNPIVGAIQAGLVGANTIPKPRFILEVPRFRIRDVANEPAVAQELDKIGYGIISYTWGRFQDKTIYEDDADIAPSFEIINAPGPNQIWWYIPKLFPGNFTIRDIRRIIENINYKYVWWDWACIPQWWDSKGTVDNRRRPQLIGFLPDAHKRIADEEVAKQFYIYTMAKKGVIWLRDIQWIEPLDPKANSLQKIVERRQTGIATTDLAAALLEVRKAVKAFQSIKLEDNWLSSMWTFQEGILLNTDDVIDPRDDRLLDSRSPSQFARLIDKSGKTFTADACFRGEATLLDITGRATLLACDLAGLIIQAIQAGPTQAQITSELQTWITRLYETGLVGVAADSPLDVLEAAKARGVTTMSKVDYCVNAILGALRVVLPNGTPDGRDDDDELEQRRRALLSTLVDRNGWKMVLLTKPTRGTWDPNAPNNVAGGLGDWLSILRADWQFSSLGIFITSHVGRPPPTAATTTTSSSSTGPSPASGVGHVVPDHVSLTSPVPYTDNVLLMGALQVRDHIALPPLRHSRAVEEALRLPASASDAMVVGPEDPDAALYGTPPAYGVFCYGLSLPPDPNNPNKKAPRVAVPTGPAWTACRFYASEAEPAPAPGPVDYPVKTANPLVRAGDFAGAFRAEAFGANVAVVLLPLEDVSVYKGTVVKGGQPLERVVVLRCAVLTDFKVGPGPGKRTVGGGIFLGIGDFTFKGSPSAVTVQSFLGDGWLMYMY</sequence>
<gene>
    <name evidence="2" type="ORF">NEMBOFW57_006876</name>
</gene>
<dbReference type="EMBL" id="JAHCVI010000003">
    <property type="protein sequence ID" value="KAG7287366.1"/>
    <property type="molecule type" value="Genomic_DNA"/>
</dbReference>
<evidence type="ECO:0000313" key="3">
    <source>
        <dbReference type="Proteomes" id="UP001197093"/>
    </source>
</evidence>
<protein>
    <recommendedName>
        <fullName evidence="4">Heterokaryon incompatibility domain-containing protein</fullName>
    </recommendedName>
</protein>
<name>A0AAD4ETG0_9PEZI</name>
<comment type="caution">
    <text evidence="2">The sequence shown here is derived from an EMBL/GenBank/DDBJ whole genome shotgun (WGS) entry which is preliminary data.</text>
</comment>
<keyword evidence="3" id="KW-1185">Reference proteome</keyword>
<proteinExistence type="predicted"/>
<dbReference type="Proteomes" id="UP001197093">
    <property type="component" value="Unassembled WGS sequence"/>
</dbReference>
<feature type="region of interest" description="Disordered" evidence="1">
    <location>
        <begin position="460"/>
        <end position="484"/>
    </location>
</feature>
<evidence type="ECO:0000313" key="2">
    <source>
        <dbReference type="EMBL" id="KAG7287366.1"/>
    </source>
</evidence>
<organism evidence="2 3">
    <name type="scientific">Staphylotrichum longicolle</name>
    <dbReference type="NCBI Taxonomy" id="669026"/>
    <lineage>
        <taxon>Eukaryota</taxon>
        <taxon>Fungi</taxon>
        <taxon>Dikarya</taxon>
        <taxon>Ascomycota</taxon>
        <taxon>Pezizomycotina</taxon>
        <taxon>Sordariomycetes</taxon>
        <taxon>Sordariomycetidae</taxon>
        <taxon>Sordariales</taxon>
        <taxon>Chaetomiaceae</taxon>
        <taxon>Staphylotrichum</taxon>
    </lineage>
</organism>